<dbReference type="Gene3D" id="1.10.12.10">
    <property type="entry name" value="Lyase 2-enoyl-coa Hydratase, Chain A, domain 2"/>
    <property type="match status" value="1"/>
</dbReference>
<comment type="similarity">
    <text evidence="1 2">Belongs to the enoyl-CoA hydratase/isomerase family.</text>
</comment>
<evidence type="ECO:0000256" key="2">
    <source>
        <dbReference type="RuleBase" id="RU003707"/>
    </source>
</evidence>
<dbReference type="PANTHER" id="PTHR43459:SF1">
    <property type="entry name" value="EG:BACN32G11.4 PROTEIN"/>
    <property type="match status" value="1"/>
</dbReference>
<dbReference type="RefSeq" id="WP_248667468.1">
    <property type="nucleotide sequence ID" value="NZ_JALPRX010000055.1"/>
</dbReference>
<dbReference type="PANTHER" id="PTHR43459">
    <property type="entry name" value="ENOYL-COA HYDRATASE"/>
    <property type="match status" value="1"/>
</dbReference>
<dbReference type="GO" id="GO:0003824">
    <property type="term" value="F:catalytic activity"/>
    <property type="evidence" value="ECO:0007669"/>
    <property type="project" value="InterPro"/>
</dbReference>
<reference evidence="3" key="1">
    <citation type="submission" date="2022-04" db="EMBL/GenBank/DDBJ databases">
        <title>Roseomonas acroporae sp. nov., isolated from coral Acropora digitifera.</title>
        <authorList>
            <person name="Sun H."/>
        </authorList>
    </citation>
    <scope>NUCLEOTIDE SEQUENCE</scope>
    <source>
        <strain evidence="3">NAR14</strain>
    </source>
</reference>
<name>A0A9X1Y914_9PROT</name>
<dbReference type="EMBL" id="JALPRX010000055">
    <property type="protein sequence ID" value="MCK8785348.1"/>
    <property type="molecule type" value="Genomic_DNA"/>
</dbReference>
<dbReference type="AlphaFoldDB" id="A0A9X1Y914"/>
<gene>
    <name evidence="3" type="ORF">M0638_13230</name>
</gene>
<accession>A0A9X1Y914</accession>
<dbReference type="SUPFAM" id="SSF52096">
    <property type="entry name" value="ClpP/crotonase"/>
    <property type="match status" value="1"/>
</dbReference>
<keyword evidence="4" id="KW-1185">Reference proteome</keyword>
<dbReference type="InterPro" id="IPR029045">
    <property type="entry name" value="ClpP/crotonase-like_dom_sf"/>
</dbReference>
<dbReference type="InterPro" id="IPR018376">
    <property type="entry name" value="Enoyl-CoA_hyd/isom_CS"/>
</dbReference>
<proteinExistence type="inferred from homology"/>
<protein>
    <submittedName>
        <fullName evidence="3">Enoyl-CoA hydratase-related protein</fullName>
    </submittedName>
</protein>
<evidence type="ECO:0000256" key="1">
    <source>
        <dbReference type="ARBA" id="ARBA00005254"/>
    </source>
</evidence>
<comment type="caution">
    <text evidence="3">The sequence shown here is derived from an EMBL/GenBank/DDBJ whole genome shotgun (WGS) entry which is preliminary data.</text>
</comment>
<dbReference type="Gene3D" id="3.90.226.10">
    <property type="entry name" value="2-enoyl-CoA Hydratase, Chain A, domain 1"/>
    <property type="match status" value="1"/>
</dbReference>
<evidence type="ECO:0000313" key="3">
    <source>
        <dbReference type="EMBL" id="MCK8785348.1"/>
    </source>
</evidence>
<sequence>MTESPLLVSHEDGVAHLRFNRPASLNALDQPTAEAFREAVAGLDGTVRAVLLTGAGRAFMAGGDIAVFHRAGPDAPAMIAPVIASMHEALLALAALPAPVIAAVQGAAAGGGFSVAMAADLVIAAEDARFSVAYLRLGTSPDCGGSWMLPRLVGLRRALGMALLDEVVDAATALQLGLVNRVVPVDALQDEALAIARRLAAGPREAIAGTKALLRAATGRDLAAQLDAERDGFLRCAATADFAEGVAAFMGKRPARFGG</sequence>
<dbReference type="InterPro" id="IPR001753">
    <property type="entry name" value="Enoyl-CoA_hydra/iso"/>
</dbReference>
<dbReference type="Pfam" id="PF00378">
    <property type="entry name" value="ECH_1"/>
    <property type="match status" value="1"/>
</dbReference>
<organism evidence="3 4">
    <name type="scientific">Roseomonas acroporae</name>
    <dbReference type="NCBI Taxonomy" id="2937791"/>
    <lineage>
        <taxon>Bacteria</taxon>
        <taxon>Pseudomonadati</taxon>
        <taxon>Pseudomonadota</taxon>
        <taxon>Alphaproteobacteria</taxon>
        <taxon>Acetobacterales</taxon>
        <taxon>Roseomonadaceae</taxon>
        <taxon>Roseomonas</taxon>
    </lineage>
</organism>
<dbReference type="Proteomes" id="UP001139516">
    <property type="component" value="Unassembled WGS sequence"/>
</dbReference>
<evidence type="ECO:0000313" key="4">
    <source>
        <dbReference type="Proteomes" id="UP001139516"/>
    </source>
</evidence>
<dbReference type="CDD" id="cd06558">
    <property type="entry name" value="crotonase-like"/>
    <property type="match status" value="1"/>
</dbReference>
<dbReference type="PROSITE" id="PS00166">
    <property type="entry name" value="ENOYL_COA_HYDRATASE"/>
    <property type="match status" value="1"/>
</dbReference>
<dbReference type="InterPro" id="IPR014748">
    <property type="entry name" value="Enoyl-CoA_hydra_C"/>
</dbReference>